<dbReference type="Proteomes" id="UP000805193">
    <property type="component" value="Unassembled WGS sequence"/>
</dbReference>
<evidence type="ECO:0000313" key="2">
    <source>
        <dbReference type="Proteomes" id="UP000805193"/>
    </source>
</evidence>
<comment type="caution">
    <text evidence="1">The sequence shown here is derived from an EMBL/GenBank/DDBJ whole genome shotgun (WGS) entry which is preliminary data.</text>
</comment>
<keyword evidence="2" id="KW-1185">Reference proteome</keyword>
<protein>
    <submittedName>
        <fullName evidence="1">Uncharacterized protein</fullName>
    </submittedName>
</protein>
<organism evidence="1 2">
    <name type="scientific">Ixodes persulcatus</name>
    <name type="common">Taiga tick</name>
    <dbReference type="NCBI Taxonomy" id="34615"/>
    <lineage>
        <taxon>Eukaryota</taxon>
        <taxon>Metazoa</taxon>
        <taxon>Ecdysozoa</taxon>
        <taxon>Arthropoda</taxon>
        <taxon>Chelicerata</taxon>
        <taxon>Arachnida</taxon>
        <taxon>Acari</taxon>
        <taxon>Parasitiformes</taxon>
        <taxon>Ixodida</taxon>
        <taxon>Ixodoidea</taxon>
        <taxon>Ixodidae</taxon>
        <taxon>Ixodinae</taxon>
        <taxon>Ixodes</taxon>
    </lineage>
</organism>
<name>A0AC60PY82_IXOPE</name>
<sequence length="224" mass="25484">MARWRKPPPDSKGSALKLKIVSVAEEIGNRAAGQKYDVDEACIREWRRKKTTLQNANRDRRSFRGPKSGAHPELEAGLAEFIRERRGRGHAVSTEMAQMEALRPTKVHGIPSDQFRASRGWFHCFTKRQGFSIRGRTTLCQRLPDTYEAKLLSFQRYVINLRKRHDYLYSQIGNADQTPVYFEMPLDTTLQQKGSKSVSILMGGNTKLRCTVMLCALADGTKLP</sequence>
<evidence type="ECO:0000313" key="1">
    <source>
        <dbReference type="EMBL" id="KAG0426277.1"/>
    </source>
</evidence>
<gene>
    <name evidence="1" type="ORF">HPB47_026592</name>
</gene>
<proteinExistence type="predicted"/>
<dbReference type="EMBL" id="JABSTQ010009735">
    <property type="protein sequence ID" value="KAG0426277.1"/>
    <property type="molecule type" value="Genomic_DNA"/>
</dbReference>
<reference evidence="1 2" key="1">
    <citation type="journal article" date="2020" name="Cell">
        <title>Large-Scale Comparative Analyses of Tick Genomes Elucidate Their Genetic Diversity and Vector Capacities.</title>
        <authorList>
            <consortium name="Tick Genome and Microbiome Consortium (TIGMIC)"/>
            <person name="Jia N."/>
            <person name="Wang J."/>
            <person name="Shi W."/>
            <person name="Du L."/>
            <person name="Sun Y."/>
            <person name="Zhan W."/>
            <person name="Jiang J.F."/>
            <person name="Wang Q."/>
            <person name="Zhang B."/>
            <person name="Ji P."/>
            <person name="Bell-Sakyi L."/>
            <person name="Cui X.M."/>
            <person name="Yuan T.T."/>
            <person name="Jiang B.G."/>
            <person name="Yang W.F."/>
            <person name="Lam T.T."/>
            <person name="Chang Q.C."/>
            <person name="Ding S.J."/>
            <person name="Wang X.J."/>
            <person name="Zhu J.G."/>
            <person name="Ruan X.D."/>
            <person name="Zhao L."/>
            <person name="Wei J.T."/>
            <person name="Ye R.Z."/>
            <person name="Que T.C."/>
            <person name="Du C.H."/>
            <person name="Zhou Y.H."/>
            <person name="Cheng J.X."/>
            <person name="Dai P.F."/>
            <person name="Guo W.B."/>
            <person name="Han X.H."/>
            <person name="Huang E.J."/>
            <person name="Li L.F."/>
            <person name="Wei W."/>
            <person name="Gao Y.C."/>
            <person name="Liu J.Z."/>
            <person name="Shao H.Z."/>
            <person name="Wang X."/>
            <person name="Wang C.C."/>
            <person name="Yang T.C."/>
            <person name="Huo Q.B."/>
            <person name="Li W."/>
            <person name="Chen H.Y."/>
            <person name="Chen S.E."/>
            <person name="Zhou L.G."/>
            <person name="Ni X.B."/>
            <person name="Tian J.H."/>
            <person name="Sheng Y."/>
            <person name="Liu T."/>
            <person name="Pan Y.S."/>
            <person name="Xia L.Y."/>
            <person name="Li J."/>
            <person name="Zhao F."/>
            <person name="Cao W.C."/>
        </authorList>
    </citation>
    <scope>NUCLEOTIDE SEQUENCE [LARGE SCALE GENOMIC DNA]</scope>
    <source>
        <strain evidence="1">Iper-2018</strain>
    </source>
</reference>
<accession>A0AC60PY82</accession>